<keyword evidence="2" id="KW-1185">Reference proteome</keyword>
<organism evidence="1 2">
    <name type="scientific">Petrolisthes manimaculis</name>
    <dbReference type="NCBI Taxonomy" id="1843537"/>
    <lineage>
        <taxon>Eukaryota</taxon>
        <taxon>Metazoa</taxon>
        <taxon>Ecdysozoa</taxon>
        <taxon>Arthropoda</taxon>
        <taxon>Crustacea</taxon>
        <taxon>Multicrustacea</taxon>
        <taxon>Malacostraca</taxon>
        <taxon>Eumalacostraca</taxon>
        <taxon>Eucarida</taxon>
        <taxon>Decapoda</taxon>
        <taxon>Pleocyemata</taxon>
        <taxon>Anomura</taxon>
        <taxon>Galatheoidea</taxon>
        <taxon>Porcellanidae</taxon>
        <taxon>Petrolisthes</taxon>
    </lineage>
</organism>
<dbReference type="EMBL" id="JAWZYT010005739">
    <property type="protein sequence ID" value="KAK4289736.1"/>
    <property type="molecule type" value="Genomic_DNA"/>
</dbReference>
<name>A0AAE1NHW5_9EUCA</name>
<dbReference type="PANTHER" id="PTHR46427:SF1">
    <property type="entry name" value="ANKYRIN REPEAT AND LEM DOMAIN-CONTAINING PROTEIN 1"/>
    <property type="match status" value="1"/>
</dbReference>
<comment type="caution">
    <text evidence="1">The sequence shown here is derived from an EMBL/GenBank/DDBJ whole genome shotgun (WGS) entry which is preliminary data.</text>
</comment>
<protein>
    <submittedName>
        <fullName evidence="1">Uncharacterized protein</fullName>
    </submittedName>
</protein>
<reference evidence="1" key="1">
    <citation type="submission" date="2023-11" db="EMBL/GenBank/DDBJ databases">
        <title>Genome assemblies of two species of porcelain crab, Petrolisthes cinctipes and Petrolisthes manimaculis (Anomura: Porcellanidae).</title>
        <authorList>
            <person name="Angst P."/>
        </authorList>
    </citation>
    <scope>NUCLEOTIDE SEQUENCE</scope>
    <source>
        <strain evidence="1">PB745_02</strain>
        <tissue evidence="1">Gill</tissue>
    </source>
</reference>
<dbReference type="GO" id="GO:0004520">
    <property type="term" value="F:DNA endonuclease activity"/>
    <property type="evidence" value="ECO:0007669"/>
    <property type="project" value="TreeGrafter"/>
</dbReference>
<proteinExistence type="predicted"/>
<dbReference type="Proteomes" id="UP001292094">
    <property type="component" value="Unassembled WGS sequence"/>
</dbReference>
<dbReference type="Pfam" id="PF22945">
    <property type="entry name" value="LEM-3_GIY-YIG"/>
    <property type="match status" value="2"/>
</dbReference>
<dbReference type="GO" id="GO:0005737">
    <property type="term" value="C:cytoplasm"/>
    <property type="evidence" value="ECO:0007669"/>
    <property type="project" value="TreeGrafter"/>
</dbReference>
<sequence>MSSPPPLLPSTITTLRRHLVKLTLQPQPQPQPSRTYPKELRRVLEEGGWGLGDERGVRLERDMCAPFTHPDPGRVWRGGTVKSSFNYLLLDPRISMDLPLRAGNMDTETAFKCFIKAVFYVCGDKESLVRAIWSAGYGVVSLHVFHNTIPVEAYTREAAIIESIGVDNLTNSNHGTYYGPATPGPMPVGGH</sequence>
<evidence type="ECO:0000313" key="2">
    <source>
        <dbReference type="Proteomes" id="UP001292094"/>
    </source>
</evidence>
<dbReference type="GO" id="GO:0005654">
    <property type="term" value="C:nucleoplasm"/>
    <property type="evidence" value="ECO:0007669"/>
    <property type="project" value="TreeGrafter"/>
</dbReference>
<dbReference type="GO" id="GO:0000712">
    <property type="term" value="P:resolution of meiotic recombination intermediates"/>
    <property type="evidence" value="ECO:0007669"/>
    <property type="project" value="TreeGrafter"/>
</dbReference>
<gene>
    <name evidence="1" type="ORF">Pmani_037314</name>
</gene>
<evidence type="ECO:0000313" key="1">
    <source>
        <dbReference type="EMBL" id="KAK4289736.1"/>
    </source>
</evidence>
<dbReference type="GO" id="GO:0000724">
    <property type="term" value="P:double-strand break repair via homologous recombination"/>
    <property type="evidence" value="ECO:0007669"/>
    <property type="project" value="TreeGrafter"/>
</dbReference>
<dbReference type="InterPro" id="IPR034998">
    <property type="entry name" value="ANKLE1"/>
</dbReference>
<accession>A0AAE1NHW5</accession>
<dbReference type="AlphaFoldDB" id="A0AAE1NHW5"/>
<dbReference type="PANTHER" id="PTHR46427">
    <property type="entry name" value="ANKYRIN REPEAT AND LEM DOMAIN-CONTAINING PROTEIN 1"/>
    <property type="match status" value="1"/>
</dbReference>